<evidence type="ECO:0000259" key="2">
    <source>
        <dbReference type="Pfam" id="PF02371"/>
    </source>
</evidence>
<feature type="domain" description="Transposase IS110-like N-terminal" evidence="1">
    <location>
        <begin position="7"/>
        <end position="150"/>
    </location>
</feature>
<dbReference type="PANTHER" id="PTHR33055:SF3">
    <property type="entry name" value="PUTATIVE TRANSPOSASE FOR IS117-RELATED"/>
    <property type="match status" value="1"/>
</dbReference>
<name>A0ABT8WDE0_9FLAO</name>
<accession>A0ABT8WDE0</accession>
<gene>
    <name evidence="3" type="ORF">Q4Q35_14615</name>
</gene>
<organism evidence="3 4">
    <name type="scientific">Flavivirga aquimarina</name>
    <dbReference type="NCBI Taxonomy" id="2027862"/>
    <lineage>
        <taxon>Bacteria</taxon>
        <taxon>Pseudomonadati</taxon>
        <taxon>Bacteroidota</taxon>
        <taxon>Flavobacteriia</taxon>
        <taxon>Flavobacteriales</taxon>
        <taxon>Flavobacteriaceae</taxon>
        <taxon>Flavivirga</taxon>
    </lineage>
</organism>
<protein>
    <submittedName>
        <fullName evidence="3">IS110 family transposase</fullName>
    </submittedName>
</protein>
<dbReference type="NCBIfam" id="NF033542">
    <property type="entry name" value="transpos_IS110"/>
    <property type="match status" value="1"/>
</dbReference>
<evidence type="ECO:0000259" key="1">
    <source>
        <dbReference type="Pfam" id="PF01548"/>
    </source>
</evidence>
<evidence type="ECO:0000313" key="3">
    <source>
        <dbReference type="EMBL" id="MDO5971037.1"/>
    </source>
</evidence>
<sequence length="331" mass="38344">MKIKETIGIDISKLTLDVRVHSSQVFHVFENTLKDYGKMLKWVRKNTRFLNSETIFVFEHTGLYSYGLSAFLSEHNIPFAVISGLEIKKSLGIVRGKNDKIDATKIALYAYRLRDEITLFQMPTNEINRLKRLLSLRDRMVKHRAGYKNSFGEYQRLFCRVENRSFFQSQKKLIRCLSIEIKAIEDQMKKIIDSTSKLKELYGLITSIKGIGSQTALFLIVYTNGFTKFKNARKFASYCGIAPFPYSSGTSIRRRTKISHFANKKIKSLLDMCAKTAIQYNVEMKLYYEQKVEEGKNRRSTINVIRNKLLARVFAVVQRGTPYVDIKKYAA</sequence>
<feature type="domain" description="Transposase IS116/IS110/IS902 C-terminal" evidence="2">
    <location>
        <begin position="204"/>
        <end position="289"/>
    </location>
</feature>
<dbReference type="PANTHER" id="PTHR33055">
    <property type="entry name" value="TRANSPOSASE FOR INSERTION SEQUENCE ELEMENT IS1111A"/>
    <property type="match status" value="1"/>
</dbReference>
<comment type="caution">
    <text evidence="3">The sequence shown here is derived from an EMBL/GenBank/DDBJ whole genome shotgun (WGS) entry which is preliminary data.</text>
</comment>
<reference evidence="3" key="1">
    <citation type="submission" date="2023-07" db="EMBL/GenBank/DDBJ databases">
        <title>Two novel species in the genus Flavivirga.</title>
        <authorList>
            <person name="Kwon K."/>
        </authorList>
    </citation>
    <scope>NUCLEOTIDE SEQUENCE</scope>
    <source>
        <strain evidence="3">KCTC 52353</strain>
    </source>
</reference>
<dbReference type="Proteomes" id="UP001176883">
    <property type="component" value="Unassembled WGS sequence"/>
</dbReference>
<dbReference type="Pfam" id="PF02371">
    <property type="entry name" value="Transposase_20"/>
    <property type="match status" value="1"/>
</dbReference>
<dbReference type="EMBL" id="JAUOEK010000140">
    <property type="protein sequence ID" value="MDO5971037.1"/>
    <property type="molecule type" value="Genomic_DNA"/>
</dbReference>
<evidence type="ECO:0000313" key="4">
    <source>
        <dbReference type="Proteomes" id="UP001176883"/>
    </source>
</evidence>
<dbReference type="RefSeq" id="WP_303278739.1">
    <property type="nucleotide sequence ID" value="NZ_JAUOEK010000140.1"/>
</dbReference>
<dbReference type="InterPro" id="IPR002525">
    <property type="entry name" value="Transp_IS110-like_N"/>
</dbReference>
<proteinExistence type="predicted"/>
<keyword evidence="4" id="KW-1185">Reference proteome</keyword>
<dbReference type="InterPro" id="IPR003346">
    <property type="entry name" value="Transposase_20"/>
</dbReference>
<dbReference type="InterPro" id="IPR047650">
    <property type="entry name" value="Transpos_IS110"/>
</dbReference>
<dbReference type="Pfam" id="PF01548">
    <property type="entry name" value="DEDD_Tnp_IS110"/>
    <property type="match status" value="1"/>
</dbReference>